<dbReference type="GeneID" id="10027510"/>
<evidence type="ECO:0000256" key="2">
    <source>
        <dbReference type="ARBA" id="ARBA00008072"/>
    </source>
</evidence>
<evidence type="ECO:0000256" key="7">
    <source>
        <dbReference type="RuleBase" id="RU361277"/>
    </source>
</evidence>
<dbReference type="InterPro" id="IPR002328">
    <property type="entry name" value="ADH_Zn_CS"/>
</dbReference>
<dbReference type="InterPro" id="IPR020843">
    <property type="entry name" value="ER"/>
</dbReference>
<protein>
    <submittedName>
        <fullName evidence="9">Alcohol dehydrogenase 2</fullName>
    </submittedName>
</protein>
<dbReference type="InterPro" id="IPR011032">
    <property type="entry name" value="GroES-like_sf"/>
</dbReference>
<dbReference type="eggNOG" id="KOG0023">
    <property type="taxonomic scope" value="Eukaryota"/>
</dbReference>
<evidence type="ECO:0000256" key="1">
    <source>
        <dbReference type="ARBA" id="ARBA00001947"/>
    </source>
</evidence>
<evidence type="ECO:0000256" key="6">
    <source>
        <dbReference type="ARBA" id="ARBA00023027"/>
    </source>
</evidence>
<dbReference type="FunFam" id="3.40.50.720:FF:000039">
    <property type="entry name" value="Alcohol dehydrogenase AdhP"/>
    <property type="match status" value="1"/>
</dbReference>
<gene>
    <name evidence="9" type="ORF">MGYG_04830</name>
</gene>
<dbReference type="GO" id="GO:0008270">
    <property type="term" value="F:zinc ion binding"/>
    <property type="evidence" value="ECO:0007669"/>
    <property type="project" value="InterPro"/>
</dbReference>
<dbReference type="Pfam" id="PF00107">
    <property type="entry name" value="ADH_zinc_N"/>
    <property type="match status" value="1"/>
</dbReference>
<dbReference type="CDD" id="cd08297">
    <property type="entry name" value="CAD3"/>
    <property type="match status" value="1"/>
</dbReference>
<dbReference type="PROSITE" id="PS00059">
    <property type="entry name" value="ADH_ZINC"/>
    <property type="match status" value="1"/>
</dbReference>
<dbReference type="PANTHER" id="PTHR42940">
    <property type="entry name" value="ALCOHOL DEHYDROGENASE 1-RELATED"/>
    <property type="match status" value="1"/>
</dbReference>
<evidence type="ECO:0000256" key="4">
    <source>
        <dbReference type="ARBA" id="ARBA00022833"/>
    </source>
</evidence>
<evidence type="ECO:0000259" key="8">
    <source>
        <dbReference type="SMART" id="SM00829"/>
    </source>
</evidence>
<organism evidence="10">
    <name type="scientific">Arthroderma gypseum (strain ATCC MYA-4604 / CBS 118893)</name>
    <name type="common">Microsporum gypseum</name>
    <dbReference type="NCBI Taxonomy" id="535722"/>
    <lineage>
        <taxon>Eukaryota</taxon>
        <taxon>Fungi</taxon>
        <taxon>Dikarya</taxon>
        <taxon>Ascomycota</taxon>
        <taxon>Pezizomycotina</taxon>
        <taxon>Eurotiomycetes</taxon>
        <taxon>Eurotiomycetidae</taxon>
        <taxon>Onygenales</taxon>
        <taxon>Arthrodermataceae</taxon>
        <taxon>Nannizzia</taxon>
    </lineage>
</organism>
<name>E4UX31_ARTGP</name>
<keyword evidence="3 7" id="KW-0479">Metal-binding</keyword>
<dbReference type="AlphaFoldDB" id="E4UX31"/>
<dbReference type="SUPFAM" id="SSF50129">
    <property type="entry name" value="GroES-like"/>
    <property type="match status" value="1"/>
</dbReference>
<dbReference type="Gene3D" id="3.90.180.10">
    <property type="entry name" value="Medium-chain alcohol dehydrogenases, catalytic domain"/>
    <property type="match status" value="1"/>
</dbReference>
<comment type="similarity">
    <text evidence="2 7">Belongs to the zinc-containing alcohol dehydrogenase family.</text>
</comment>
<dbReference type="RefSeq" id="XP_003172242.1">
    <property type="nucleotide sequence ID" value="XM_003172194.1"/>
</dbReference>
<dbReference type="HOGENOM" id="CLU_026673_20_1_1"/>
<dbReference type="VEuPathDB" id="FungiDB:MGYG_04830"/>
<keyword evidence="6" id="KW-0520">NAD</keyword>
<dbReference type="SMART" id="SM00829">
    <property type="entry name" value="PKS_ER"/>
    <property type="match status" value="1"/>
</dbReference>
<dbReference type="GO" id="GO:0004022">
    <property type="term" value="F:alcohol dehydrogenase (NAD+) activity"/>
    <property type="evidence" value="ECO:0007669"/>
    <property type="project" value="TreeGrafter"/>
</dbReference>
<keyword evidence="10" id="KW-1185">Reference proteome</keyword>
<dbReference type="Proteomes" id="UP000002669">
    <property type="component" value="Unassembled WGS sequence"/>
</dbReference>
<dbReference type="InterPro" id="IPR013149">
    <property type="entry name" value="ADH-like_C"/>
</dbReference>
<reference evidence="10" key="1">
    <citation type="journal article" date="2012" name="MBio">
        <title>Comparative genome analysis of Trichophyton rubrum and related dermatophytes reveals candidate genes involved in infection.</title>
        <authorList>
            <person name="Martinez D.A."/>
            <person name="Oliver B.G."/>
            <person name="Graeser Y."/>
            <person name="Goldberg J.M."/>
            <person name="Li W."/>
            <person name="Martinez-Rossi N.M."/>
            <person name="Monod M."/>
            <person name="Shelest E."/>
            <person name="Barton R.C."/>
            <person name="Birch E."/>
            <person name="Brakhage A.A."/>
            <person name="Chen Z."/>
            <person name="Gurr S.J."/>
            <person name="Heiman D."/>
            <person name="Heitman J."/>
            <person name="Kosti I."/>
            <person name="Rossi A."/>
            <person name="Saif S."/>
            <person name="Samalova M."/>
            <person name="Saunders C.W."/>
            <person name="Shea T."/>
            <person name="Summerbell R.C."/>
            <person name="Xu J."/>
            <person name="Young S."/>
            <person name="Zeng Q."/>
            <person name="Birren B.W."/>
            <person name="Cuomo C.A."/>
            <person name="White T.C."/>
        </authorList>
    </citation>
    <scope>NUCLEOTIDE SEQUENCE [LARGE SCALE GENOMIC DNA]</scope>
    <source>
        <strain evidence="10">ATCC MYA-4604 / CBS 118893</strain>
    </source>
</reference>
<proteinExistence type="inferred from homology"/>
<dbReference type="InterPro" id="IPR013154">
    <property type="entry name" value="ADH-like_N"/>
</dbReference>
<keyword evidence="4 7" id="KW-0862">Zinc</keyword>
<dbReference type="STRING" id="535722.E4UX31"/>
<dbReference type="OrthoDB" id="1879366at2759"/>
<evidence type="ECO:0000256" key="3">
    <source>
        <dbReference type="ARBA" id="ARBA00022723"/>
    </source>
</evidence>
<dbReference type="EMBL" id="DS989825">
    <property type="protein sequence ID" value="EFR01831.1"/>
    <property type="molecule type" value="Genomic_DNA"/>
</dbReference>
<feature type="domain" description="Enoyl reductase (ER)" evidence="8">
    <location>
        <begin position="19"/>
        <end position="364"/>
    </location>
</feature>
<sequence>MTKSEIPTQAKAVVYDKPGSVSTKVVMVDVPEPGADEVLVNLTHSGVCHSDYCIMTNSWPGLPHPTKAGQIGGHEGVGKIVKLGSGAEMSGLKIGDRVGIKWIAYACGRCPFCLDGIDGCCANKKLSGYYHPGTFQQYILGPAHYVTPIPDGLSSEQAAPMLCAGLTVYAALKRSKAQPGQWVVISGAGGGLGHIATQFSSRGLGHRVIGIDHHSKEGTVRESGAEHFIDITQFSPDDKGTEEIVEKVKSLTGGFGAHAVIVCTGSNAAYAQALRMLRPNGTLVCVGIPTHNRDPIASCSPALLVSRSLNIVGSVVGNKRDVAEAMDFAARGIVKSHTCVEKMDKLAEVFERLGRGEVQGRVIIDLS</sequence>
<dbReference type="GO" id="GO:0005737">
    <property type="term" value="C:cytoplasm"/>
    <property type="evidence" value="ECO:0007669"/>
    <property type="project" value="TreeGrafter"/>
</dbReference>
<evidence type="ECO:0000313" key="9">
    <source>
        <dbReference type="EMBL" id="EFR01831.1"/>
    </source>
</evidence>
<dbReference type="OMA" id="QKISGYY"/>
<comment type="cofactor">
    <cofactor evidence="1 7">
        <name>Zn(2+)</name>
        <dbReference type="ChEBI" id="CHEBI:29105"/>
    </cofactor>
</comment>
<accession>E4UX31</accession>
<dbReference type="Pfam" id="PF08240">
    <property type="entry name" value="ADH_N"/>
    <property type="match status" value="1"/>
</dbReference>
<keyword evidence="5" id="KW-0560">Oxidoreductase</keyword>
<dbReference type="Gene3D" id="3.40.50.720">
    <property type="entry name" value="NAD(P)-binding Rossmann-like Domain"/>
    <property type="match status" value="1"/>
</dbReference>
<dbReference type="InParanoid" id="E4UX31"/>
<dbReference type="InterPro" id="IPR036291">
    <property type="entry name" value="NAD(P)-bd_dom_sf"/>
</dbReference>
<dbReference type="PANTHER" id="PTHR42940:SF5">
    <property type="entry name" value="ALCOHOL DEHYDROGENASE 2"/>
    <property type="match status" value="1"/>
</dbReference>
<dbReference type="SUPFAM" id="SSF51735">
    <property type="entry name" value="NAD(P)-binding Rossmann-fold domains"/>
    <property type="match status" value="1"/>
</dbReference>
<evidence type="ECO:0000256" key="5">
    <source>
        <dbReference type="ARBA" id="ARBA00023002"/>
    </source>
</evidence>
<evidence type="ECO:0000313" key="10">
    <source>
        <dbReference type="Proteomes" id="UP000002669"/>
    </source>
</evidence>